<feature type="non-terminal residue" evidence="2">
    <location>
        <position position="1"/>
    </location>
</feature>
<dbReference type="Gene3D" id="3.30.420.40">
    <property type="match status" value="1"/>
</dbReference>
<reference evidence="2" key="1">
    <citation type="journal article" date="2015" name="Nature">
        <title>Complex archaea that bridge the gap between prokaryotes and eukaryotes.</title>
        <authorList>
            <person name="Spang A."/>
            <person name="Saw J.H."/>
            <person name="Jorgensen S.L."/>
            <person name="Zaremba-Niedzwiedzka K."/>
            <person name="Martijn J."/>
            <person name="Lind A.E."/>
            <person name="van Eijk R."/>
            <person name="Schleper C."/>
            <person name="Guy L."/>
            <person name="Ettema T.J."/>
        </authorList>
    </citation>
    <scope>NUCLEOTIDE SEQUENCE</scope>
</reference>
<organism evidence="2">
    <name type="scientific">marine sediment metagenome</name>
    <dbReference type="NCBI Taxonomy" id="412755"/>
    <lineage>
        <taxon>unclassified sequences</taxon>
        <taxon>metagenomes</taxon>
        <taxon>ecological metagenomes</taxon>
    </lineage>
</organism>
<dbReference type="PANTHER" id="PTHR42959:SF1">
    <property type="entry name" value="CARBAMOYLTRANSFERASE HYPF"/>
    <property type="match status" value="1"/>
</dbReference>
<evidence type="ECO:0000313" key="2">
    <source>
        <dbReference type="EMBL" id="KKM94985.1"/>
    </source>
</evidence>
<evidence type="ECO:0000259" key="1">
    <source>
        <dbReference type="Pfam" id="PF22521"/>
    </source>
</evidence>
<dbReference type="InterPro" id="IPR051060">
    <property type="entry name" value="Carbamoyltrans_HypF-like"/>
</dbReference>
<dbReference type="GO" id="GO:0016743">
    <property type="term" value="F:carboxyl- or carbamoyltransferase activity"/>
    <property type="evidence" value="ECO:0007669"/>
    <property type="project" value="TreeGrafter"/>
</dbReference>
<protein>
    <recommendedName>
        <fullName evidence="1">Carbamoyltransferase Kae1-like domain-containing protein</fullName>
    </recommendedName>
</protein>
<dbReference type="Pfam" id="PF22521">
    <property type="entry name" value="HypF_C_2"/>
    <property type="match status" value="1"/>
</dbReference>
<proteinExistence type="predicted"/>
<gene>
    <name evidence="2" type="ORF">LCGC14_1192820</name>
</gene>
<comment type="caution">
    <text evidence="2">The sequence shown here is derived from an EMBL/GenBank/DDBJ whole genome shotgun (WGS) entry which is preliminary data.</text>
</comment>
<feature type="domain" description="Carbamoyltransferase Kae1-like" evidence="1">
    <location>
        <begin position="5"/>
        <end position="67"/>
    </location>
</feature>
<dbReference type="PANTHER" id="PTHR42959">
    <property type="entry name" value="CARBAMOYLTRANSFERASE"/>
    <property type="match status" value="1"/>
</dbReference>
<accession>A0A0F9P1L1</accession>
<name>A0A0F9P1L1_9ZZZZ</name>
<sequence length="79" mass="8666">IEMGRVFGEVAVEIAKKTNVKKIGLTGGVAYNYSFSKVIKTYIINEGFKFLEHERVAPGDAGISIGQLIGGLFQYIKNK</sequence>
<dbReference type="AlphaFoldDB" id="A0A0F9P1L1"/>
<dbReference type="EMBL" id="LAZR01006067">
    <property type="protein sequence ID" value="KKM94985.1"/>
    <property type="molecule type" value="Genomic_DNA"/>
</dbReference>
<dbReference type="GO" id="GO:0051604">
    <property type="term" value="P:protein maturation"/>
    <property type="evidence" value="ECO:0007669"/>
    <property type="project" value="TreeGrafter"/>
</dbReference>
<dbReference type="InterPro" id="IPR055128">
    <property type="entry name" value="HypF_C_2"/>
</dbReference>
<dbReference type="GO" id="GO:0008270">
    <property type="term" value="F:zinc ion binding"/>
    <property type="evidence" value="ECO:0007669"/>
    <property type="project" value="TreeGrafter"/>
</dbReference>